<gene>
    <name evidence="2" type="ORF">ACFQ14_11255</name>
</gene>
<dbReference type="RefSeq" id="WP_377212826.1">
    <property type="nucleotide sequence ID" value="NZ_JBHTJV010000009.1"/>
</dbReference>
<organism evidence="2 3">
    <name type="scientific">Pseudahrensia aquimaris</name>
    <dbReference type="NCBI Taxonomy" id="744461"/>
    <lineage>
        <taxon>Bacteria</taxon>
        <taxon>Pseudomonadati</taxon>
        <taxon>Pseudomonadota</taxon>
        <taxon>Alphaproteobacteria</taxon>
        <taxon>Hyphomicrobiales</taxon>
        <taxon>Ahrensiaceae</taxon>
        <taxon>Pseudahrensia</taxon>
    </lineage>
</organism>
<evidence type="ECO:0000313" key="2">
    <source>
        <dbReference type="EMBL" id="MFD0916986.1"/>
    </source>
</evidence>
<feature type="chain" id="PRO_5045811290" evidence="1">
    <location>
        <begin position="24"/>
        <end position="321"/>
    </location>
</feature>
<dbReference type="InterPro" id="IPR009842">
    <property type="entry name" value="DUF1402"/>
</dbReference>
<evidence type="ECO:0000256" key="1">
    <source>
        <dbReference type="SAM" id="SignalP"/>
    </source>
</evidence>
<comment type="caution">
    <text evidence="2">The sequence shown here is derived from an EMBL/GenBank/DDBJ whole genome shotgun (WGS) entry which is preliminary data.</text>
</comment>
<proteinExistence type="predicted"/>
<evidence type="ECO:0000313" key="3">
    <source>
        <dbReference type="Proteomes" id="UP001597101"/>
    </source>
</evidence>
<keyword evidence="1" id="KW-0732">Signal</keyword>
<dbReference type="Proteomes" id="UP001597101">
    <property type="component" value="Unassembled WGS sequence"/>
</dbReference>
<reference evidence="3" key="1">
    <citation type="journal article" date="2019" name="Int. J. Syst. Evol. Microbiol.">
        <title>The Global Catalogue of Microorganisms (GCM) 10K type strain sequencing project: providing services to taxonomists for standard genome sequencing and annotation.</title>
        <authorList>
            <consortium name="The Broad Institute Genomics Platform"/>
            <consortium name="The Broad Institute Genome Sequencing Center for Infectious Disease"/>
            <person name="Wu L."/>
            <person name="Ma J."/>
        </authorList>
    </citation>
    <scope>NUCLEOTIDE SEQUENCE [LARGE SCALE GENOMIC DNA]</scope>
    <source>
        <strain evidence="3">CCUG 60023</strain>
    </source>
</reference>
<feature type="signal peptide" evidence="1">
    <location>
        <begin position="1"/>
        <end position="23"/>
    </location>
</feature>
<dbReference type="Pfam" id="PF07182">
    <property type="entry name" value="DUF1402"/>
    <property type="match status" value="1"/>
</dbReference>
<accession>A0ABW3FES4</accession>
<keyword evidence="3" id="KW-1185">Reference proteome</keyword>
<name>A0ABW3FES4_9HYPH</name>
<dbReference type="EMBL" id="JBHTJV010000009">
    <property type="protein sequence ID" value="MFD0916986.1"/>
    <property type="molecule type" value="Genomic_DNA"/>
</dbReference>
<sequence>MTRFSIFFAALVFAILQITPSFAASVVPPGNRNATQPKIPGGSIKRTKARKTTFDKKYLKIRNLLARDKKLRGKINSAAKAFGIDPIHIAGALVGEHTYNVDAYDRLQNYYTKALSYLGQSLSFEYDGVSVVELINQPAFKKCGSLRSDYDKWTCRESVWNTAYRGKTVAGKRWPNSRFGRVFFQPLYAGQTFGLGQLNPLTALKVNDLVRSKFPREPRLRATRAPEVYNTIMEPDSTLIYMAAVLRHSIDVYRSTAGYDISQNPGVTATLYNLGNVTIRARQLAAKNKRRKAQGKAALLPQENYYGWLINDKLSDLRTLF</sequence>
<protein>
    <submittedName>
        <fullName evidence="2">DUF1402 family protein</fullName>
    </submittedName>
</protein>